<name>A0A545T838_9PROT</name>
<dbReference type="PROSITE" id="PS00759">
    <property type="entry name" value="ARGE_DAPE_CPG2_2"/>
    <property type="match status" value="1"/>
</dbReference>
<evidence type="ECO:0000256" key="2">
    <source>
        <dbReference type="ARBA" id="ARBA00005691"/>
    </source>
</evidence>
<keyword evidence="6" id="KW-0479">Metal-binding</keyword>
<evidence type="ECO:0000313" key="11">
    <source>
        <dbReference type="EMBL" id="TQV73381.1"/>
    </source>
</evidence>
<evidence type="ECO:0000256" key="3">
    <source>
        <dbReference type="ARBA" id="ARBA00022490"/>
    </source>
</evidence>
<evidence type="ECO:0000256" key="5">
    <source>
        <dbReference type="ARBA" id="ARBA00022605"/>
    </source>
</evidence>
<dbReference type="GO" id="GO:0008777">
    <property type="term" value="F:acetylornithine deacetylase activity"/>
    <property type="evidence" value="ECO:0007669"/>
    <property type="project" value="UniProtKB-EC"/>
</dbReference>
<proteinExistence type="inferred from homology"/>
<dbReference type="InterPro" id="IPR001261">
    <property type="entry name" value="ArgE/DapE_CS"/>
</dbReference>
<dbReference type="Proteomes" id="UP000315252">
    <property type="component" value="Unassembled WGS sequence"/>
</dbReference>
<accession>A0A545T838</accession>
<dbReference type="InterPro" id="IPR036264">
    <property type="entry name" value="Bact_exopeptidase_dim_dom"/>
</dbReference>
<dbReference type="InterPro" id="IPR011650">
    <property type="entry name" value="Peptidase_M20_dimer"/>
</dbReference>
<evidence type="ECO:0000313" key="12">
    <source>
        <dbReference type="Proteomes" id="UP000315252"/>
    </source>
</evidence>
<keyword evidence="7 11" id="KW-0378">Hydrolase</keyword>
<dbReference type="EMBL" id="VHSH01000011">
    <property type="protein sequence ID" value="TQV73381.1"/>
    <property type="molecule type" value="Genomic_DNA"/>
</dbReference>
<dbReference type="InterPro" id="IPR002933">
    <property type="entry name" value="Peptidase_M20"/>
</dbReference>
<dbReference type="OrthoDB" id="9809784at2"/>
<evidence type="ECO:0000256" key="4">
    <source>
        <dbReference type="ARBA" id="ARBA00022571"/>
    </source>
</evidence>
<keyword evidence="4" id="KW-0055">Arginine biosynthesis</keyword>
<evidence type="ECO:0000256" key="1">
    <source>
        <dbReference type="ARBA" id="ARBA00001947"/>
    </source>
</evidence>
<organism evidence="11 12">
    <name type="scientific">Denitrobaculum tricleocarpae</name>
    <dbReference type="NCBI Taxonomy" id="2591009"/>
    <lineage>
        <taxon>Bacteria</taxon>
        <taxon>Pseudomonadati</taxon>
        <taxon>Pseudomonadota</taxon>
        <taxon>Alphaproteobacteria</taxon>
        <taxon>Rhodospirillales</taxon>
        <taxon>Rhodospirillaceae</taxon>
        <taxon>Denitrobaculum</taxon>
    </lineage>
</organism>
<evidence type="ECO:0000256" key="8">
    <source>
        <dbReference type="ARBA" id="ARBA00022833"/>
    </source>
</evidence>
<keyword evidence="3" id="KW-0963">Cytoplasm</keyword>
<feature type="domain" description="Peptidase M20 dimerisation" evidence="10">
    <location>
        <begin position="164"/>
        <end position="272"/>
    </location>
</feature>
<dbReference type="PANTHER" id="PTHR43808">
    <property type="entry name" value="ACETYLORNITHINE DEACETYLASE"/>
    <property type="match status" value="1"/>
</dbReference>
<keyword evidence="8" id="KW-0862">Zinc</keyword>
<dbReference type="InterPro" id="IPR050072">
    <property type="entry name" value="Peptidase_M20A"/>
</dbReference>
<dbReference type="InterPro" id="IPR010169">
    <property type="entry name" value="AcOrn-deacetyl"/>
</dbReference>
<evidence type="ECO:0000259" key="10">
    <source>
        <dbReference type="Pfam" id="PF07687"/>
    </source>
</evidence>
<sequence length="378" mass="40332">MIDRLIAFDTTSALSNIALIDFVDDYLQGYGVTTRRTGNEDGSKANLFATIGPDIEGGVVLSGHTDVVPVAGQDWVSDPFTVVEKDGRLYGRGTSDMKSFSAAALALVPSFLARPLKKPIHLALSYDEEVGCLGVRSLIADLKANLPRPAMVIIGEPTSMRIVNGHKGIAVYETRVTGQAAHSSQPHRGGNAIFAASMLIDFIRKMAEAKRANAVPDSGYEPPYTTFNVGVINGGTAQNIIAQDCNFFWEHRTLPGDDPASILAGYETYAAETVLPKLREFAPDAQIVTALHSSVPALTPEDDGAAEQLVRLLTGLNASEVVSFATEGGLFQEIGISTVMCGPGSIDQAHQPNEFIDIAQVEHCEAFLNKLADWAAGD</sequence>
<keyword evidence="9" id="KW-0170">Cobalt</keyword>
<dbReference type="Gene3D" id="3.40.630.10">
    <property type="entry name" value="Zn peptidases"/>
    <property type="match status" value="1"/>
</dbReference>
<gene>
    <name evidence="11" type="primary">argE</name>
    <name evidence="11" type="ORF">FKG95_25320</name>
</gene>
<dbReference type="NCBIfam" id="NF005710">
    <property type="entry name" value="PRK07522.1"/>
    <property type="match status" value="1"/>
</dbReference>
<comment type="caution">
    <text evidence="11">The sequence shown here is derived from an EMBL/GenBank/DDBJ whole genome shotgun (WGS) entry which is preliminary data.</text>
</comment>
<comment type="cofactor">
    <cofactor evidence="1">
        <name>Zn(2+)</name>
        <dbReference type="ChEBI" id="CHEBI:29105"/>
    </cofactor>
</comment>
<comment type="similarity">
    <text evidence="2">Belongs to the peptidase M20A family. ArgE subfamily.</text>
</comment>
<dbReference type="CDD" id="cd03894">
    <property type="entry name" value="M20_ArgE"/>
    <property type="match status" value="1"/>
</dbReference>
<dbReference type="Pfam" id="PF07687">
    <property type="entry name" value="M20_dimer"/>
    <property type="match status" value="1"/>
</dbReference>
<dbReference type="GO" id="GO:0046872">
    <property type="term" value="F:metal ion binding"/>
    <property type="evidence" value="ECO:0007669"/>
    <property type="project" value="UniProtKB-KW"/>
</dbReference>
<reference evidence="11 12" key="1">
    <citation type="submission" date="2019-06" db="EMBL/GenBank/DDBJ databases">
        <title>Whole genome sequence for Rhodospirillaceae sp. R148.</title>
        <authorList>
            <person name="Wang G."/>
        </authorList>
    </citation>
    <scope>NUCLEOTIDE SEQUENCE [LARGE SCALE GENOMIC DNA]</scope>
    <source>
        <strain evidence="11 12">R148</strain>
    </source>
</reference>
<evidence type="ECO:0000256" key="6">
    <source>
        <dbReference type="ARBA" id="ARBA00022723"/>
    </source>
</evidence>
<evidence type="ECO:0000256" key="9">
    <source>
        <dbReference type="ARBA" id="ARBA00023285"/>
    </source>
</evidence>
<evidence type="ECO:0000256" key="7">
    <source>
        <dbReference type="ARBA" id="ARBA00022801"/>
    </source>
</evidence>
<protein>
    <submittedName>
        <fullName evidence="11">Acetylornithine deacetylase</fullName>
        <ecNumber evidence="11">3.5.1.16</ecNumber>
    </submittedName>
</protein>
<keyword evidence="5" id="KW-0028">Amino-acid biosynthesis</keyword>
<dbReference type="Gene3D" id="3.30.70.360">
    <property type="match status" value="1"/>
</dbReference>
<dbReference type="PANTHER" id="PTHR43808:SF31">
    <property type="entry name" value="N-ACETYL-L-CITRULLINE DEACETYLASE"/>
    <property type="match status" value="1"/>
</dbReference>
<dbReference type="NCBIfam" id="TIGR01892">
    <property type="entry name" value="AcOrn-deacetyl"/>
    <property type="match status" value="1"/>
</dbReference>
<dbReference type="EC" id="3.5.1.16" evidence="11"/>
<dbReference type="SUPFAM" id="SSF53187">
    <property type="entry name" value="Zn-dependent exopeptidases"/>
    <property type="match status" value="1"/>
</dbReference>
<dbReference type="AlphaFoldDB" id="A0A545T838"/>
<keyword evidence="12" id="KW-1185">Reference proteome</keyword>
<dbReference type="GO" id="GO:0006526">
    <property type="term" value="P:L-arginine biosynthetic process"/>
    <property type="evidence" value="ECO:0007669"/>
    <property type="project" value="UniProtKB-KW"/>
</dbReference>
<dbReference type="SUPFAM" id="SSF55031">
    <property type="entry name" value="Bacterial exopeptidase dimerisation domain"/>
    <property type="match status" value="1"/>
</dbReference>
<dbReference type="Pfam" id="PF01546">
    <property type="entry name" value="Peptidase_M20"/>
    <property type="match status" value="1"/>
</dbReference>